<feature type="transmembrane region" description="Helical" evidence="1">
    <location>
        <begin position="15"/>
        <end position="33"/>
    </location>
</feature>
<name>A0A7C9HD67_9RHOB</name>
<evidence type="ECO:0000313" key="2">
    <source>
        <dbReference type="EMBL" id="MTJ05547.1"/>
    </source>
</evidence>
<organism evidence="2 3">
    <name type="scientific">Sediminimonas qiaohouensis</name>
    <dbReference type="NCBI Taxonomy" id="552061"/>
    <lineage>
        <taxon>Bacteria</taxon>
        <taxon>Pseudomonadati</taxon>
        <taxon>Pseudomonadota</taxon>
        <taxon>Alphaproteobacteria</taxon>
        <taxon>Rhodobacterales</taxon>
        <taxon>Roseobacteraceae</taxon>
        <taxon>Sediminimonas</taxon>
    </lineage>
</organism>
<evidence type="ECO:0000256" key="1">
    <source>
        <dbReference type="SAM" id="Phobius"/>
    </source>
</evidence>
<evidence type="ECO:0008006" key="4">
    <source>
        <dbReference type="Google" id="ProtNLM"/>
    </source>
</evidence>
<dbReference type="InterPro" id="IPR020308">
    <property type="entry name" value="Uncharacterised_Ynq1"/>
</dbReference>
<accession>A0A7C9HD67</accession>
<sequence>MTTEQEQKLARKGRIAALVIAVAMVLWVLLQWLGREMGWPVRFAFLIDFAALGALIWGLVVSLQIWRARRDDNANGQG</sequence>
<dbReference type="EMBL" id="VENJ01000019">
    <property type="protein sequence ID" value="MTJ05547.1"/>
    <property type="molecule type" value="Genomic_DNA"/>
</dbReference>
<comment type="caution">
    <text evidence="2">The sequence shown here is derived from an EMBL/GenBank/DDBJ whole genome shotgun (WGS) entry which is preliminary data.</text>
</comment>
<keyword evidence="1" id="KW-0472">Membrane</keyword>
<feature type="transmembrane region" description="Helical" evidence="1">
    <location>
        <begin position="39"/>
        <end position="60"/>
    </location>
</feature>
<keyword evidence="1" id="KW-1133">Transmembrane helix</keyword>
<dbReference type="AlphaFoldDB" id="A0A7C9HD67"/>
<dbReference type="Pfam" id="PF17272">
    <property type="entry name" value="DUF5337"/>
    <property type="match status" value="1"/>
</dbReference>
<dbReference type="Proteomes" id="UP000483078">
    <property type="component" value="Unassembled WGS sequence"/>
</dbReference>
<keyword evidence="1" id="KW-0812">Transmembrane</keyword>
<reference evidence="2 3" key="1">
    <citation type="submission" date="2019-06" db="EMBL/GenBank/DDBJ databases">
        <title>Enrichment of Autotrophic Halophilic Microorganisms from Red Sea Brine Pool Using Microbial Electrosynthesis System.</title>
        <authorList>
            <person name="Alqahtani M.F."/>
            <person name="Bajracharya S."/>
            <person name="Katuri K.P."/>
            <person name="Ali M."/>
            <person name="Saikaly P.E."/>
        </authorList>
    </citation>
    <scope>NUCLEOTIDE SEQUENCE [LARGE SCALE GENOMIC DNA]</scope>
    <source>
        <strain evidence="2">MES6</strain>
    </source>
</reference>
<dbReference type="RefSeq" id="WP_026756123.1">
    <property type="nucleotide sequence ID" value="NZ_VENJ01000019.1"/>
</dbReference>
<gene>
    <name evidence="2" type="ORF">FH759_12745</name>
</gene>
<evidence type="ECO:0000313" key="3">
    <source>
        <dbReference type="Proteomes" id="UP000483078"/>
    </source>
</evidence>
<protein>
    <recommendedName>
        <fullName evidence="4">DUF5337 domain-containing protein</fullName>
    </recommendedName>
</protein>
<proteinExistence type="predicted"/>